<comment type="caution">
    <text evidence="1">The sequence shown here is derived from an EMBL/GenBank/DDBJ whole genome shotgun (WGS) entry which is preliminary data.</text>
</comment>
<dbReference type="AlphaFoldDB" id="A0A2N6CW85"/>
<protein>
    <submittedName>
        <fullName evidence="1">Uncharacterized protein</fullName>
    </submittedName>
</protein>
<gene>
    <name evidence="1" type="ORF">C0630_10115</name>
</gene>
<evidence type="ECO:0000313" key="2">
    <source>
        <dbReference type="Proteomes" id="UP000235015"/>
    </source>
</evidence>
<organism evidence="1 2">
    <name type="scientific">Sedimenticola selenatireducens</name>
    <dbReference type="NCBI Taxonomy" id="191960"/>
    <lineage>
        <taxon>Bacteria</taxon>
        <taxon>Pseudomonadati</taxon>
        <taxon>Pseudomonadota</taxon>
        <taxon>Gammaproteobacteria</taxon>
        <taxon>Chromatiales</taxon>
        <taxon>Sedimenticolaceae</taxon>
        <taxon>Sedimenticola</taxon>
    </lineage>
</organism>
<proteinExistence type="predicted"/>
<dbReference type="Proteomes" id="UP000235015">
    <property type="component" value="Unassembled WGS sequence"/>
</dbReference>
<dbReference type="EMBL" id="PKUN01000014">
    <property type="protein sequence ID" value="PLX61517.1"/>
    <property type="molecule type" value="Genomic_DNA"/>
</dbReference>
<reference evidence="1 2" key="1">
    <citation type="submission" date="2017-11" db="EMBL/GenBank/DDBJ databases">
        <title>Genome-resolved metagenomics identifies genetic mobility, metabolic interactions, and unexpected diversity in perchlorate-reducing communities.</title>
        <authorList>
            <person name="Barnum T.P."/>
            <person name="Figueroa I.A."/>
            <person name="Carlstrom C.I."/>
            <person name="Lucas L.N."/>
            <person name="Engelbrektson A.L."/>
            <person name="Coates J.D."/>
        </authorList>
    </citation>
    <scope>NUCLEOTIDE SEQUENCE [LARGE SCALE GENOMIC DNA]</scope>
    <source>
        <strain evidence="1">BM301</strain>
    </source>
</reference>
<evidence type="ECO:0000313" key="1">
    <source>
        <dbReference type="EMBL" id="PLX61517.1"/>
    </source>
</evidence>
<accession>A0A2N6CW85</accession>
<sequence>MHRIQPAYQSNTRVIRVHGRGYSKRDILCHGYFGQSGLIDLKGDRSGPAMSDAREGHHPARRLSVIVVTAPLLSGAIPAPAAWRLIISEAVSSPAIAVPAKWPITRLIELVNELIPQPFTHNGNLLI</sequence>
<name>A0A2N6CW85_9GAMM</name>